<dbReference type="PANTHER" id="PTHR32063">
    <property type="match status" value="1"/>
</dbReference>
<dbReference type="InterPro" id="IPR027463">
    <property type="entry name" value="AcrB_DN_DC_subdom"/>
</dbReference>
<dbReference type="FunFam" id="3.30.70.1430:FF:000001">
    <property type="entry name" value="Efflux pump membrane transporter"/>
    <property type="match status" value="1"/>
</dbReference>
<protein>
    <submittedName>
        <fullName evidence="10">Multidrug transporter MdtC</fullName>
    </submittedName>
    <submittedName>
        <fullName evidence="9">Multidrug transporter subunit MdtC</fullName>
    </submittedName>
</protein>
<dbReference type="GO" id="GO:0042910">
    <property type="term" value="F:xenobiotic transmembrane transporter activity"/>
    <property type="evidence" value="ECO:0007669"/>
    <property type="project" value="TreeGrafter"/>
</dbReference>
<evidence type="ECO:0000313" key="10">
    <source>
        <dbReference type="EMBL" id="SUA92197.1"/>
    </source>
</evidence>
<comment type="subcellular location">
    <subcellularLocation>
        <location evidence="1">Cell inner membrane</location>
        <topology evidence="1">Multi-pass membrane protein</topology>
    </subcellularLocation>
</comment>
<dbReference type="PRINTS" id="PR00702">
    <property type="entry name" value="ACRIFLAVINRP"/>
</dbReference>
<dbReference type="SUPFAM" id="SSF82866">
    <property type="entry name" value="Multidrug efflux transporter AcrB transmembrane domain"/>
    <property type="match status" value="2"/>
</dbReference>
<feature type="transmembrane region" description="Helical" evidence="8">
    <location>
        <begin position="923"/>
        <end position="948"/>
    </location>
</feature>
<evidence type="ECO:0000256" key="6">
    <source>
        <dbReference type="ARBA" id="ARBA00022989"/>
    </source>
</evidence>
<dbReference type="NCBIfam" id="NF033617">
    <property type="entry name" value="RND_permease_2"/>
    <property type="match status" value="1"/>
</dbReference>
<dbReference type="SUPFAM" id="SSF82693">
    <property type="entry name" value="Multidrug efflux transporter AcrB pore domain, PN1, PN2, PC1 and PC2 subdomains"/>
    <property type="match status" value="4"/>
</dbReference>
<evidence type="ECO:0000256" key="2">
    <source>
        <dbReference type="ARBA" id="ARBA00022448"/>
    </source>
</evidence>
<evidence type="ECO:0000256" key="5">
    <source>
        <dbReference type="ARBA" id="ARBA00022692"/>
    </source>
</evidence>
<keyword evidence="4" id="KW-0997">Cell inner membrane</keyword>
<feature type="transmembrane region" description="Helical" evidence="8">
    <location>
        <begin position="873"/>
        <end position="890"/>
    </location>
</feature>
<feature type="transmembrane region" description="Helical" evidence="8">
    <location>
        <begin position="431"/>
        <end position="451"/>
    </location>
</feature>
<dbReference type="Pfam" id="PF00873">
    <property type="entry name" value="ACR_tran"/>
    <property type="match status" value="1"/>
</dbReference>
<keyword evidence="5 8" id="KW-0812">Transmembrane</keyword>
<feature type="transmembrane region" description="Helical" evidence="8">
    <location>
        <begin position="360"/>
        <end position="384"/>
    </location>
</feature>
<dbReference type="GO" id="GO:0005886">
    <property type="term" value="C:plasma membrane"/>
    <property type="evidence" value="ECO:0007669"/>
    <property type="project" value="UniProtKB-SubCell"/>
</dbReference>
<keyword evidence="3" id="KW-1003">Cell membrane</keyword>
<reference evidence="11" key="1">
    <citation type="submission" date="2014-12" db="EMBL/GenBank/DDBJ databases">
        <title>Complete Genome Sequencing of Pandoraea pulmonicola DSM 16583.</title>
        <authorList>
            <person name="Chan K.-G."/>
        </authorList>
    </citation>
    <scope>NUCLEOTIDE SEQUENCE [LARGE SCALE GENOMIC DNA]</scope>
    <source>
        <strain evidence="11">DSM 16583</strain>
    </source>
</reference>
<gene>
    <name evidence="10" type="primary">mdtC_3</name>
    <name evidence="10" type="ORF">NCTC13159_03719</name>
    <name evidence="9" type="ORF">RO07_02835</name>
</gene>
<accession>A0AAJ5D1Z9</accession>
<evidence type="ECO:0000256" key="7">
    <source>
        <dbReference type="ARBA" id="ARBA00023136"/>
    </source>
</evidence>
<organism evidence="10 12">
    <name type="scientific">Pandoraea pulmonicola</name>
    <dbReference type="NCBI Taxonomy" id="93221"/>
    <lineage>
        <taxon>Bacteria</taxon>
        <taxon>Pseudomonadati</taxon>
        <taxon>Pseudomonadota</taxon>
        <taxon>Betaproteobacteria</taxon>
        <taxon>Burkholderiales</taxon>
        <taxon>Burkholderiaceae</taxon>
        <taxon>Pandoraea</taxon>
    </lineage>
</organism>
<dbReference type="Proteomes" id="UP000254589">
    <property type="component" value="Unassembled WGS sequence"/>
</dbReference>
<evidence type="ECO:0000313" key="12">
    <source>
        <dbReference type="Proteomes" id="UP000254589"/>
    </source>
</evidence>
<feature type="transmembrane region" description="Helical" evidence="8">
    <location>
        <begin position="968"/>
        <end position="989"/>
    </location>
</feature>
<dbReference type="PANTHER" id="PTHR32063:SF34">
    <property type="entry name" value="MULTIDRUG RESISTANCE PROTEIN MDTC"/>
    <property type="match status" value="1"/>
</dbReference>
<keyword evidence="6 8" id="KW-1133">Transmembrane helix</keyword>
<feature type="transmembrane region" description="Helical" evidence="8">
    <location>
        <begin position="546"/>
        <end position="566"/>
    </location>
</feature>
<evidence type="ECO:0000256" key="8">
    <source>
        <dbReference type="SAM" id="Phobius"/>
    </source>
</evidence>
<keyword evidence="7 8" id="KW-0472">Membrane</keyword>
<feature type="transmembrane region" description="Helical" evidence="8">
    <location>
        <begin position="336"/>
        <end position="353"/>
    </location>
</feature>
<sequence>MNLSAVFIKRSVATVLLTIGVTLAGAVAFGLLPVSPLPQVDFPTISVSASLPGASPETMAASVATPLERSLGRIAGVTEMTSNSSLGSTRITLQFDLSRDINGAARDVQAAINAARSLLPTGLPSNPTYRKVNPASAPVMIIALTSESMTRGQMYDAASTILAQKISQLDGVGDVTVGGSSLPAVRVELNPTALNKYQIPLETVRTAIQSVNANRPKGALEDGDRRWQILANDQAKTAKEYLPVIISYRDGRPVRLADVADVVDSVQDLRNAGSANGKPSVLLIITTQPGANIIETVDGINRILPNLRASIPAAINLDVVMDRTPTIRASLKEVEHTLLISIALVIMVVFIFLRNWRATLIPSVAVPVSLIGTFGIMYLCGFSLDNLSLMALTIATGFVVDDAIVVLENISRHIEEGLSPFAAALKGTREVGFTVLSMSISLVAVFIPLLLMGGIVGRLFREFAVTLTAAIMVSLVVSLTTTPMMCARLLKGKPAPGVPVGTAPLAPEPPPRRTVWTRMGEWTERMFEGMLREYERSLAWALRHGPLMLVILFATICLNVWLYTVVPKGFFPQQDTGRMIGFIQADQAISFQAMEKKLADFIRIVQADPDVTTVTGFTGGSNRNGGSMFVTLKPLGERKTSADQVIARLRGKLAKEPGAMLYLQSVQDIRVGGRSSNAQYQYTLQADDLQQLREWEPKVRNAISRLPNLVDVNTDQQDKGLQTTLDVDRDQASRLGLTMSQIDNVLNDAFGQRQVSTIYNPLNQYKVVMEVAPQWWQSPESLKDIYVVTSTGAQVPLSAFARYRPTNTALGVSHQGQFAASTISFNLPPGVSLSEAQASIKDAVSRLGMPTSVQGSFQGTAQAFQSALSSQPILILTALLTVYIVLGVLYESYIHPLTILSTLPSAGVGALLALLLFNTEFSIIALIGVILLIGIVKKNAIMMIDFALEAERRQNMAPRDAIYHACVLRFRPIMMTTMAAMLGAIPLALGTGDGAELRQPLGISIVGGLLVSQVLTLYTTPVVYLYLDRLRLRWARWRARGQSGKSDVGEVGHG</sequence>
<evidence type="ECO:0000313" key="9">
    <source>
        <dbReference type="EMBL" id="AJC19684.1"/>
    </source>
</evidence>
<feature type="transmembrane region" description="Helical" evidence="8">
    <location>
        <begin position="463"/>
        <end position="481"/>
    </location>
</feature>
<dbReference type="Gene3D" id="3.30.70.1430">
    <property type="entry name" value="Multidrug efflux transporter AcrB pore domain"/>
    <property type="match status" value="2"/>
</dbReference>
<dbReference type="Gene3D" id="3.30.70.1440">
    <property type="entry name" value="Multidrug efflux transporter AcrB pore domain"/>
    <property type="match status" value="1"/>
</dbReference>
<reference evidence="9" key="2">
    <citation type="submission" date="2016-11" db="EMBL/GenBank/DDBJ databases">
        <title>Complete Genome Sequencing of Pandoraea pulmonicola DSM 16583.</title>
        <authorList>
            <person name="Chan K.-G."/>
        </authorList>
    </citation>
    <scope>NUCLEOTIDE SEQUENCE</scope>
    <source>
        <strain evidence="9">DSM 16583</strain>
    </source>
</reference>
<evidence type="ECO:0000256" key="1">
    <source>
        <dbReference type="ARBA" id="ARBA00004429"/>
    </source>
</evidence>
<keyword evidence="2" id="KW-0813">Transport</keyword>
<dbReference type="AlphaFoldDB" id="A0AAJ5D1Z9"/>
<reference evidence="10 12" key="3">
    <citation type="submission" date="2018-06" db="EMBL/GenBank/DDBJ databases">
        <authorList>
            <consortium name="Pathogen Informatics"/>
            <person name="Doyle S."/>
        </authorList>
    </citation>
    <scope>NUCLEOTIDE SEQUENCE [LARGE SCALE GENOMIC DNA]</scope>
    <source>
        <strain evidence="10 12">NCTC13159</strain>
    </source>
</reference>
<dbReference type="Proteomes" id="UP000035086">
    <property type="component" value="Chromosome"/>
</dbReference>
<evidence type="ECO:0000256" key="4">
    <source>
        <dbReference type="ARBA" id="ARBA00022519"/>
    </source>
</evidence>
<dbReference type="KEGG" id="ppul:RO07_02835"/>
<dbReference type="EMBL" id="UGSJ01000001">
    <property type="protein sequence ID" value="SUA92197.1"/>
    <property type="molecule type" value="Genomic_DNA"/>
</dbReference>
<name>A0AAJ5D1Z9_PANPU</name>
<dbReference type="EMBL" id="CP010310">
    <property type="protein sequence ID" value="AJC19684.1"/>
    <property type="molecule type" value="Genomic_DNA"/>
</dbReference>
<feature type="transmembrane region" description="Helical" evidence="8">
    <location>
        <begin position="1001"/>
        <end position="1027"/>
    </location>
</feature>
<evidence type="ECO:0000313" key="11">
    <source>
        <dbReference type="Proteomes" id="UP000035086"/>
    </source>
</evidence>
<dbReference type="InterPro" id="IPR001036">
    <property type="entry name" value="Acrflvin-R"/>
</dbReference>
<dbReference type="FunFam" id="1.20.1640.10:FF:000001">
    <property type="entry name" value="Efflux pump membrane transporter"/>
    <property type="match status" value="1"/>
</dbReference>
<dbReference type="Gene3D" id="3.30.70.1320">
    <property type="entry name" value="Multidrug efflux transporter AcrB pore domain like"/>
    <property type="match status" value="1"/>
</dbReference>
<dbReference type="SUPFAM" id="SSF82714">
    <property type="entry name" value="Multidrug efflux transporter AcrB TolC docking domain, DN and DC subdomains"/>
    <property type="match status" value="2"/>
</dbReference>
<dbReference type="Gene3D" id="3.30.2090.10">
    <property type="entry name" value="Multidrug efflux transporter AcrB TolC docking domain, DN and DC subdomains"/>
    <property type="match status" value="2"/>
</dbReference>
<keyword evidence="11" id="KW-1185">Reference proteome</keyword>
<dbReference type="RefSeq" id="WP_039405056.1">
    <property type="nucleotide sequence ID" value="NZ_CP010310.2"/>
</dbReference>
<proteinExistence type="predicted"/>
<dbReference type="Gene3D" id="1.20.1640.10">
    <property type="entry name" value="Multidrug efflux transporter AcrB transmembrane domain"/>
    <property type="match status" value="2"/>
</dbReference>
<evidence type="ECO:0000256" key="3">
    <source>
        <dbReference type="ARBA" id="ARBA00022475"/>
    </source>
</evidence>